<organism evidence="1 2">
    <name type="scientific">Caerostris extrusa</name>
    <name type="common">Bark spider</name>
    <name type="synonym">Caerostris bankana</name>
    <dbReference type="NCBI Taxonomy" id="172846"/>
    <lineage>
        <taxon>Eukaryota</taxon>
        <taxon>Metazoa</taxon>
        <taxon>Ecdysozoa</taxon>
        <taxon>Arthropoda</taxon>
        <taxon>Chelicerata</taxon>
        <taxon>Arachnida</taxon>
        <taxon>Araneae</taxon>
        <taxon>Araneomorphae</taxon>
        <taxon>Entelegynae</taxon>
        <taxon>Araneoidea</taxon>
        <taxon>Araneidae</taxon>
        <taxon>Caerostris</taxon>
    </lineage>
</organism>
<protein>
    <submittedName>
        <fullName evidence="1">Uncharacterized protein</fullName>
    </submittedName>
</protein>
<sequence>MVDEYLESENIQRMDWLAKSDLNLLYMLGMLFLKAITMCQPPPISGLKIALVEEWGGVFHKPPPNSLINSMHTRCACCLSVRDDHTPY</sequence>
<evidence type="ECO:0000313" key="1">
    <source>
        <dbReference type="EMBL" id="GIY86364.1"/>
    </source>
</evidence>
<comment type="caution">
    <text evidence="1">The sequence shown here is derived from an EMBL/GenBank/DDBJ whole genome shotgun (WGS) entry which is preliminary data.</text>
</comment>
<evidence type="ECO:0000313" key="2">
    <source>
        <dbReference type="Proteomes" id="UP001054945"/>
    </source>
</evidence>
<reference evidence="1 2" key="1">
    <citation type="submission" date="2021-06" db="EMBL/GenBank/DDBJ databases">
        <title>Caerostris extrusa draft genome.</title>
        <authorList>
            <person name="Kono N."/>
            <person name="Arakawa K."/>
        </authorList>
    </citation>
    <scope>NUCLEOTIDE SEQUENCE [LARGE SCALE GENOMIC DNA]</scope>
</reference>
<accession>A0AAV4WVR5</accession>
<dbReference type="EMBL" id="BPLR01016784">
    <property type="protein sequence ID" value="GIY86364.1"/>
    <property type="molecule type" value="Genomic_DNA"/>
</dbReference>
<dbReference type="Proteomes" id="UP001054945">
    <property type="component" value="Unassembled WGS sequence"/>
</dbReference>
<name>A0AAV4WVR5_CAEEX</name>
<dbReference type="AlphaFoldDB" id="A0AAV4WVR5"/>
<gene>
    <name evidence="1" type="ORF">CEXT_358321</name>
</gene>
<proteinExistence type="predicted"/>
<keyword evidence="2" id="KW-1185">Reference proteome</keyword>